<evidence type="ECO:0008006" key="10">
    <source>
        <dbReference type="Google" id="ProtNLM"/>
    </source>
</evidence>
<evidence type="ECO:0000313" key="9">
    <source>
        <dbReference type="Proteomes" id="UP000094053"/>
    </source>
</evidence>
<dbReference type="GO" id="GO:0016787">
    <property type="term" value="F:hydrolase activity"/>
    <property type="evidence" value="ECO:0007669"/>
    <property type="project" value="UniProtKB-KW"/>
</dbReference>
<dbReference type="AlphaFoldDB" id="A0A1E3RFF1"/>
<dbReference type="InterPro" id="IPR027417">
    <property type="entry name" value="P-loop_NTPase"/>
</dbReference>
<evidence type="ECO:0000313" key="8">
    <source>
        <dbReference type="EMBL" id="ODQ88584.1"/>
    </source>
</evidence>
<keyword evidence="1" id="KW-0547">Nucleotide-binding</keyword>
<dbReference type="Gene3D" id="3.40.50.300">
    <property type="entry name" value="P-loop containing nucleotide triphosphate hydrolases"/>
    <property type="match status" value="1"/>
</dbReference>
<keyword evidence="4" id="KW-0067">ATP-binding</keyword>
<dbReference type="Proteomes" id="UP000094053">
    <property type="component" value="Unassembled WGS sequence"/>
</dbReference>
<proteinExistence type="predicted"/>
<evidence type="ECO:0000256" key="3">
    <source>
        <dbReference type="ARBA" id="ARBA00022806"/>
    </source>
</evidence>
<evidence type="ECO:0000259" key="7">
    <source>
        <dbReference type="PROSITE" id="PS51194"/>
    </source>
</evidence>
<feature type="domain" description="Helicase ATP-binding" evidence="6">
    <location>
        <begin position="117"/>
        <end position="293"/>
    </location>
</feature>
<dbReference type="InterPro" id="IPR038718">
    <property type="entry name" value="SNF2-like_sf"/>
</dbReference>
<dbReference type="InterPro" id="IPR000330">
    <property type="entry name" value="SNF2_N"/>
</dbReference>
<dbReference type="SMART" id="SM00490">
    <property type="entry name" value="HELICc"/>
    <property type="match status" value="1"/>
</dbReference>
<evidence type="ECO:0000256" key="4">
    <source>
        <dbReference type="ARBA" id="ARBA00022840"/>
    </source>
</evidence>
<dbReference type="GO" id="GO:0005524">
    <property type="term" value="F:ATP binding"/>
    <property type="evidence" value="ECO:0007669"/>
    <property type="project" value="UniProtKB-KW"/>
</dbReference>
<protein>
    <recommendedName>
        <fullName evidence="10">Helicase</fullName>
    </recommendedName>
</protein>
<keyword evidence="5" id="KW-0175">Coiled coil</keyword>
<organism evidence="8 9">
    <name type="scientific">Mycolicibacterium flavescens</name>
    <name type="common">Mycobacterium flavescens</name>
    <dbReference type="NCBI Taxonomy" id="1776"/>
    <lineage>
        <taxon>Bacteria</taxon>
        <taxon>Bacillati</taxon>
        <taxon>Actinomycetota</taxon>
        <taxon>Actinomycetes</taxon>
        <taxon>Mycobacteriales</taxon>
        <taxon>Mycobacteriaceae</taxon>
        <taxon>Mycolicibacterium</taxon>
    </lineage>
</organism>
<dbReference type="InterPro" id="IPR049730">
    <property type="entry name" value="SNF2/RAD54-like_C"/>
</dbReference>
<dbReference type="SUPFAM" id="SSF52540">
    <property type="entry name" value="P-loop containing nucleoside triphosphate hydrolases"/>
    <property type="match status" value="2"/>
</dbReference>
<dbReference type="SMART" id="SM00487">
    <property type="entry name" value="DEXDc"/>
    <property type="match status" value="1"/>
</dbReference>
<dbReference type="Gene3D" id="3.40.50.10810">
    <property type="entry name" value="Tandem AAA-ATPase domain"/>
    <property type="match status" value="1"/>
</dbReference>
<dbReference type="InterPro" id="IPR001650">
    <property type="entry name" value="Helicase_C-like"/>
</dbReference>
<keyword evidence="9" id="KW-1185">Reference proteome</keyword>
<dbReference type="GO" id="GO:0004386">
    <property type="term" value="F:helicase activity"/>
    <property type="evidence" value="ECO:0007669"/>
    <property type="project" value="UniProtKB-KW"/>
</dbReference>
<feature type="domain" description="Helicase C-terminal" evidence="7">
    <location>
        <begin position="470"/>
        <end position="641"/>
    </location>
</feature>
<dbReference type="PROSITE" id="PS51194">
    <property type="entry name" value="HELICASE_CTER"/>
    <property type="match status" value="1"/>
</dbReference>
<dbReference type="RefSeq" id="WP_069415224.1">
    <property type="nucleotide sequence ID" value="NZ_JACKUL010000012.1"/>
</dbReference>
<dbReference type="PANTHER" id="PTHR45766">
    <property type="entry name" value="DNA ANNEALING HELICASE AND ENDONUCLEASE ZRANB3 FAMILY MEMBER"/>
    <property type="match status" value="1"/>
</dbReference>
<evidence type="ECO:0000256" key="5">
    <source>
        <dbReference type="SAM" id="Coils"/>
    </source>
</evidence>
<gene>
    <name evidence="8" type="ORF">BHQ18_19135</name>
</gene>
<evidence type="ECO:0000256" key="2">
    <source>
        <dbReference type="ARBA" id="ARBA00022801"/>
    </source>
</evidence>
<dbReference type="CDD" id="cd18793">
    <property type="entry name" value="SF2_C_SNF"/>
    <property type="match status" value="1"/>
</dbReference>
<evidence type="ECO:0000259" key="6">
    <source>
        <dbReference type="PROSITE" id="PS51192"/>
    </source>
</evidence>
<dbReference type="STRING" id="1776.BHQ18_19135"/>
<dbReference type="CDD" id="cd18011">
    <property type="entry name" value="DEXDc_RapA"/>
    <property type="match status" value="1"/>
</dbReference>
<comment type="caution">
    <text evidence="8">The sequence shown here is derived from an EMBL/GenBank/DDBJ whole genome shotgun (WGS) entry which is preliminary data.</text>
</comment>
<keyword evidence="3" id="KW-0347">Helicase</keyword>
<reference evidence="9" key="1">
    <citation type="submission" date="2016-09" db="EMBL/GenBank/DDBJ databases">
        <authorList>
            <person name="Greninger A.L."/>
            <person name="Jerome K.R."/>
            <person name="Mcnair B."/>
            <person name="Wallis C."/>
            <person name="Fang F."/>
        </authorList>
    </citation>
    <scope>NUCLEOTIDE SEQUENCE [LARGE SCALE GENOMIC DNA]</scope>
    <source>
        <strain evidence="9">M6</strain>
    </source>
</reference>
<evidence type="ECO:0000256" key="1">
    <source>
        <dbReference type="ARBA" id="ARBA00022741"/>
    </source>
</evidence>
<sequence length="953" mass="105275">MTTTVGATPTAADLLTPGKVVRLRARLWRVDYCDGTTFGVTPLDGRYTQPSRFHTGLETAEAGELPFPQPGALADDRQQRLLLDAYKFSLLHGTAPILGLQRSRAIPTDYQLVPLLMALNSDPVRLLIADDVGTGKTVEAGLILSELLARGRARRILIAVPANLRDQWRDALDRMFHIDATIVAGHLLPALERRLLPGQSVWAAHDIVIASIDYLKTRTEEVLSYGWDCLIVDEAHIAAKPHTQAGRSTPDMERFLFTSTAAARCRHLLLVTATPHNGFTDSFHSLFQMLDPTLVTDFAGLDRRRAREHHVVQRRRADIEDWYRLRGAKSPFPDRRADEQLVSLTRKREMQALLAALNEYAGDLYAGGTRTVDRWLAAHLQKRLLSSPAALRSSIDKRIAAVTRGTSLETNATALERAAETTTDAMFDEDDEQDAAHVTATSGLDAATELRRLREIRDLAKQVTAAKDPKLQALLTLLPERMAQHPGAPRVLVFTKYKDTLDYLVAHLEKAVGKAKAGLPADTEVLAIHGGMNLAQRNEVFTRFEKASPAVLIATDCISEGVNLQRACAELVHYELPWNPNRIEQRNGRIDRFLQREPFVGIRTLVLDDPLDASLLYLIVRKAEQMRADYGFVPPFLANTDILLHLSDPQAAFRGRVTARSSAAQLSLADLFAQDAEEDMSSLDSELAELTAQSVDETDTLERVRDESFYGQTGIELQAIEEALSTSRDLAGTPEQVREFTLRSLRDRHTTVSEDAAIFTASSAPANLTDLIPSGYRFTFDQTIGIDDPDIDVIDLAHPLLRRLIDMTLEEARMPECRGRVAARIIDTTTGRAVLLHALIRYVAHAEPPVLLEELVPIGYQLSTGDTLDPAPLLAAAAGAGSKHRDDVLEDTAHVLDDPQLRDRLHAVAAQRATTLAKRHSSLVATWANGLTQVEPTSTDLVAMTLLYPQVKP</sequence>
<dbReference type="PANTHER" id="PTHR45766:SF6">
    <property type="entry name" value="SWI_SNF-RELATED MATRIX-ASSOCIATED ACTIN-DEPENDENT REGULATOR OF CHROMATIN SUBFAMILY A-LIKE PROTEIN 1"/>
    <property type="match status" value="1"/>
</dbReference>
<dbReference type="InterPro" id="IPR057342">
    <property type="entry name" value="DEXDc_RapA"/>
</dbReference>
<dbReference type="PROSITE" id="PS51192">
    <property type="entry name" value="HELICASE_ATP_BIND_1"/>
    <property type="match status" value="1"/>
</dbReference>
<name>A0A1E3RFF1_MYCFV</name>
<dbReference type="InterPro" id="IPR014001">
    <property type="entry name" value="Helicase_ATP-bd"/>
</dbReference>
<keyword evidence="2" id="KW-0378">Hydrolase</keyword>
<dbReference type="Pfam" id="PF00271">
    <property type="entry name" value="Helicase_C"/>
    <property type="match status" value="1"/>
</dbReference>
<feature type="coiled-coil region" evidence="5">
    <location>
        <begin position="673"/>
        <end position="707"/>
    </location>
</feature>
<dbReference type="Pfam" id="PF00176">
    <property type="entry name" value="SNF2-rel_dom"/>
    <property type="match status" value="1"/>
</dbReference>
<dbReference type="EMBL" id="MIHA01000014">
    <property type="protein sequence ID" value="ODQ88584.1"/>
    <property type="molecule type" value="Genomic_DNA"/>
</dbReference>
<accession>A0A1E3RFF1</accession>